<dbReference type="OrthoDB" id="1849108at2759"/>
<evidence type="ECO:0000313" key="11">
    <source>
        <dbReference type="Proteomes" id="UP000275267"/>
    </source>
</evidence>
<evidence type="ECO:0000256" key="4">
    <source>
        <dbReference type="ARBA" id="ARBA00023159"/>
    </source>
</evidence>
<keyword evidence="4" id="KW-0010">Activator</keyword>
<evidence type="ECO:0000256" key="1">
    <source>
        <dbReference type="ARBA" id="ARBA00004123"/>
    </source>
</evidence>
<gene>
    <name evidence="10" type="ORF">C2845_PM05G37650</name>
</gene>
<organism evidence="10 11">
    <name type="scientific">Panicum miliaceum</name>
    <name type="common">Proso millet</name>
    <name type="synonym">Broomcorn millet</name>
    <dbReference type="NCBI Taxonomy" id="4540"/>
    <lineage>
        <taxon>Eukaryota</taxon>
        <taxon>Viridiplantae</taxon>
        <taxon>Streptophyta</taxon>
        <taxon>Embryophyta</taxon>
        <taxon>Tracheophyta</taxon>
        <taxon>Spermatophyta</taxon>
        <taxon>Magnoliopsida</taxon>
        <taxon>Liliopsida</taxon>
        <taxon>Poales</taxon>
        <taxon>Poaceae</taxon>
        <taxon>PACMAD clade</taxon>
        <taxon>Panicoideae</taxon>
        <taxon>Panicodae</taxon>
        <taxon>Paniceae</taxon>
        <taxon>Panicinae</taxon>
        <taxon>Panicum</taxon>
        <taxon>Panicum sect. Panicum</taxon>
    </lineage>
</organism>
<dbReference type="GO" id="GO:0005634">
    <property type="term" value="C:nucleus"/>
    <property type="evidence" value="ECO:0007669"/>
    <property type="project" value="UniProtKB-SubCell"/>
</dbReference>
<dbReference type="GO" id="GO:0003700">
    <property type="term" value="F:DNA-binding transcription factor activity"/>
    <property type="evidence" value="ECO:0007669"/>
    <property type="project" value="InterPro"/>
</dbReference>
<dbReference type="STRING" id="4540.A0A3L6T0T1"/>
<keyword evidence="6" id="KW-0539">Nucleus</keyword>
<dbReference type="SUPFAM" id="SSF54171">
    <property type="entry name" value="DNA-binding domain"/>
    <property type="match status" value="1"/>
</dbReference>
<feature type="domain" description="AP2/ERF" evidence="9">
    <location>
        <begin position="68"/>
        <end position="130"/>
    </location>
</feature>
<name>A0A3L6T0T1_PANMI</name>
<dbReference type="PROSITE" id="PS51032">
    <property type="entry name" value="AP2_ERF"/>
    <property type="match status" value="1"/>
</dbReference>
<comment type="subcellular location">
    <subcellularLocation>
        <location evidence="1">Nucleus</location>
    </subcellularLocation>
</comment>
<dbReference type="InterPro" id="IPR051032">
    <property type="entry name" value="AP2/ERF_TF_ERF_subfamily"/>
</dbReference>
<evidence type="ECO:0000256" key="8">
    <source>
        <dbReference type="SAM" id="MobiDB-lite"/>
    </source>
</evidence>
<evidence type="ECO:0000256" key="2">
    <source>
        <dbReference type="ARBA" id="ARBA00023015"/>
    </source>
</evidence>
<feature type="region of interest" description="Disordered" evidence="8">
    <location>
        <begin position="12"/>
        <end position="65"/>
    </location>
</feature>
<dbReference type="Proteomes" id="UP000275267">
    <property type="component" value="Unassembled WGS sequence"/>
</dbReference>
<dbReference type="PRINTS" id="PR00367">
    <property type="entry name" value="ETHRSPELEMNT"/>
</dbReference>
<dbReference type="SMART" id="SM00380">
    <property type="entry name" value="AP2"/>
    <property type="match status" value="1"/>
</dbReference>
<evidence type="ECO:0000256" key="3">
    <source>
        <dbReference type="ARBA" id="ARBA00023125"/>
    </source>
</evidence>
<proteinExistence type="inferred from homology"/>
<keyword evidence="2" id="KW-0805">Transcription regulation</keyword>
<evidence type="ECO:0000256" key="5">
    <source>
        <dbReference type="ARBA" id="ARBA00023163"/>
    </source>
</evidence>
<keyword evidence="5" id="KW-0804">Transcription</keyword>
<feature type="compositionally biased region" description="Basic and acidic residues" evidence="8">
    <location>
        <begin position="22"/>
        <end position="37"/>
    </location>
</feature>
<evidence type="ECO:0000256" key="6">
    <source>
        <dbReference type="ARBA" id="ARBA00023242"/>
    </source>
</evidence>
<evidence type="ECO:0000259" key="9">
    <source>
        <dbReference type="PROSITE" id="PS51032"/>
    </source>
</evidence>
<feature type="region of interest" description="Disordered" evidence="8">
    <location>
        <begin position="168"/>
        <end position="190"/>
    </location>
</feature>
<accession>A0A3L6T0T1</accession>
<dbReference type="GO" id="GO:0003677">
    <property type="term" value="F:DNA binding"/>
    <property type="evidence" value="ECO:0007669"/>
    <property type="project" value="UniProtKB-KW"/>
</dbReference>
<dbReference type="InterPro" id="IPR001471">
    <property type="entry name" value="AP2/ERF_dom"/>
</dbReference>
<comment type="similarity">
    <text evidence="7">Belongs to the AP2/ERF transcription factor family. ERF subfamily.</text>
</comment>
<sequence length="255" mass="26378">MWSAPLRLCVHTAKTHPPEQPAADRHGRPRRGTEAGRRPVTSQTDSPEDRRAMSRAAGGGGGAERRCRYRGVRRRAWGKWVSEIRVPGTRERLWLGSYAAPEAAAVAHDAAACLLRGLPGSAAAGHLNFPQRAACYYAYGGGRGRAPPLSPRSVQRVASDAGMAADARAALASSSPSPPPPPLQAAAGAASADIGAARGGEIAQGSAYAPPYSICSSSGSSTYWCTPSAGGSSSAGSDQQLVYGDISVDDIEILM</sequence>
<dbReference type="EMBL" id="PQIB02000003">
    <property type="protein sequence ID" value="RLN29004.1"/>
    <property type="molecule type" value="Genomic_DNA"/>
</dbReference>
<dbReference type="AlphaFoldDB" id="A0A3L6T0T1"/>
<dbReference type="InterPro" id="IPR036955">
    <property type="entry name" value="AP2/ERF_dom_sf"/>
</dbReference>
<dbReference type="Gene3D" id="3.30.730.10">
    <property type="entry name" value="AP2/ERF domain"/>
    <property type="match status" value="1"/>
</dbReference>
<dbReference type="InterPro" id="IPR016177">
    <property type="entry name" value="DNA-bd_dom_sf"/>
</dbReference>
<dbReference type="Pfam" id="PF00847">
    <property type="entry name" value="AP2"/>
    <property type="match status" value="1"/>
</dbReference>
<reference evidence="11" key="1">
    <citation type="journal article" date="2019" name="Nat. Commun.">
        <title>The genome of broomcorn millet.</title>
        <authorList>
            <person name="Zou C."/>
            <person name="Miki D."/>
            <person name="Li D."/>
            <person name="Tang Q."/>
            <person name="Xiao L."/>
            <person name="Rajput S."/>
            <person name="Deng P."/>
            <person name="Jia W."/>
            <person name="Huang R."/>
            <person name="Zhang M."/>
            <person name="Sun Y."/>
            <person name="Hu J."/>
            <person name="Fu X."/>
            <person name="Schnable P.S."/>
            <person name="Li F."/>
            <person name="Zhang H."/>
            <person name="Feng B."/>
            <person name="Zhu X."/>
            <person name="Liu R."/>
            <person name="Schnable J.C."/>
            <person name="Zhu J.-K."/>
            <person name="Zhang H."/>
        </authorList>
    </citation>
    <scope>NUCLEOTIDE SEQUENCE [LARGE SCALE GENOMIC DNA]</scope>
</reference>
<keyword evidence="11" id="KW-1185">Reference proteome</keyword>
<keyword evidence="3" id="KW-0238">DNA-binding</keyword>
<evidence type="ECO:0000313" key="10">
    <source>
        <dbReference type="EMBL" id="RLN29004.1"/>
    </source>
</evidence>
<protein>
    <submittedName>
        <fullName evidence="10">Ethylene-responsive transcription factor RAP2-1-like</fullName>
    </submittedName>
</protein>
<comment type="caution">
    <text evidence="10">The sequence shown here is derived from an EMBL/GenBank/DDBJ whole genome shotgun (WGS) entry which is preliminary data.</text>
</comment>
<dbReference type="PANTHER" id="PTHR31985">
    <property type="entry name" value="ETHYLENE-RESPONSIVE TRANSCRIPTION FACTOR ERF042-RELATED"/>
    <property type="match status" value="1"/>
</dbReference>
<evidence type="ECO:0000256" key="7">
    <source>
        <dbReference type="ARBA" id="ARBA00024343"/>
    </source>
</evidence>
<dbReference type="PANTHER" id="PTHR31985:SF308">
    <property type="entry name" value="OS05G0420300 PROTEIN"/>
    <property type="match status" value="1"/>
</dbReference>